<evidence type="ECO:0000256" key="2">
    <source>
        <dbReference type="ARBA" id="ARBA00022723"/>
    </source>
</evidence>
<reference evidence="6" key="2">
    <citation type="submission" date="2023-05" db="EMBL/GenBank/DDBJ databases">
        <authorList>
            <consortium name="Lawrence Berkeley National Laboratory"/>
            <person name="Steindorff A."/>
            <person name="Hensen N."/>
            <person name="Bonometti L."/>
            <person name="Westerberg I."/>
            <person name="Brannstrom I.O."/>
            <person name="Guillou S."/>
            <person name="Cros-Aarteil S."/>
            <person name="Calhoun S."/>
            <person name="Haridas S."/>
            <person name="Kuo A."/>
            <person name="Mondo S."/>
            <person name="Pangilinan J."/>
            <person name="Riley R."/>
            <person name="Labutti K."/>
            <person name="Andreopoulos B."/>
            <person name="Lipzen A."/>
            <person name="Chen C."/>
            <person name="Yanf M."/>
            <person name="Daum C."/>
            <person name="Ng V."/>
            <person name="Clum A."/>
            <person name="Ohm R."/>
            <person name="Martin F."/>
            <person name="Silar P."/>
            <person name="Natvig D."/>
            <person name="Lalanne C."/>
            <person name="Gautier V."/>
            <person name="Ament-Velasquez S.L."/>
            <person name="Kruys A."/>
            <person name="Hutchinson M.I."/>
            <person name="Powell A.J."/>
            <person name="Barry K."/>
            <person name="Miller A.N."/>
            <person name="Grigoriev I.V."/>
            <person name="Debuchy R."/>
            <person name="Gladieux P."/>
            <person name="Thoren M.H."/>
            <person name="Johannesson H."/>
        </authorList>
    </citation>
    <scope>NUCLEOTIDE SEQUENCE</scope>
    <source>
        <strain evidence="6">CBS 359.72</strain>
    </source>
</reference>
<dbReference type="Gene3D" id="3.90.1590.10">
    <property type="entry name" value="glutathione-dependent formaldehyde- activating enzyme (gfa)"/>
    <property type="match status" value="1"/>
</dbReference>
<dbReference type="InterPro" id="IPR006913">
    <property type="entry name" value="CENP-V/GFA"/>
</dbReference>
<evidence type="ECO:0000313" key="6">
    <source>
        <dbReference type="EMBL" id="KAK4245582.1"/>
    </source>
</evidence>
<evidence type="ECO:0000259" key="5">
    <source>
        <dbReference type="PROSITE" id="PS51891"/>
    </source>
</evidence>
<keyword evidence="7" id="KW-1185">Reference proteome</keyword>
<evidence type="ECO:0000313" key="7">
    <source>
        <dbReference type="Proteomes" id="UP001303647"/>
    </source>
</evidence>
<reference evidence="6" key="1">
    <citation type="journal article" date="2023" name="Mol. Phylogenet. Evol.">
        <title>Genome-scale phylogeny and comparative genomics of the fungal order Sordariales.</title>
        <authorList>
            <person name="Hensen N."/>
            <person name="Bonometti L."/>
            <person name="Westerberg I."/>
            <person name="Brannstrom I.O."/>
            <person name="Guillou S."/>
            <person name="Cros-Aarteil S."/>
            <person name="Calhoun S."/>
            <person name="Haridas S."/>
            <person name="Kuo A."/>
            <person name="Mondo S."/>
            <person name="Pangilinan J."/>
            <person name="Riley R."/>
            <person name="LaButti K."/>
            <person name="Andreopoulos B."/>
            <person name="Lipzen A."/>
            <person name="Chen C."/>
            <person name="Yan M."/>
            <person name="Daum C."/>
            <person name="Ng V."/>
            <person name="Clum A."/>
            <person name="Steindorff A."/>
            <person name="Ohm R.A."/>
            <person name="Martin F."/>
            <person name="Silar P."/>
            <person name="Natvig D.O."/>
            <person name="Lalanne C."/>
            <person name="Gautier V."/>
            <person name="Ament-Velasquez S.L."/>
            <person name="Kruys A."/>
            <person name="Hutchinson M.I."/>
            <person name="Powell A.J."/>
            <person name="Barry K."/>
            <person name="Miller A.N."/>
            <person name="Grigoriev I.V."/>
            <person name="Debuchy R."/>
            <person name="Gladieux P."/>
            <person name="Hiltunen Thoren M."/>
            <person name="Johannesson H."/>
        </authorList>
    </citation>
    <scope>NUCLEOTIDE SEQUENCE</scope>
    <source>
        <strain evidence="6">CBS 359.72</strain>
    </source>
</reference>
<dbReference type="Pfam" id="PF04828">
    <property type="entry name" value="GFA"/>
    <property type="match status" value="1"/>
</dbReference>
<dbReference type="PANTHER" id="PTHR33337">
    <property type="entry name" value="GFA DOMAIN-CONTAINING PROTEIN"/>
    <property type="match status" value="1"/>
</dbReference>
<sequence>MDDVQDSCLCEGVKFFVTGAPDTAFKCYCSHCSKTRFAKFKREAVQVVEGTELMSTYILTDDLSGSPKHKVFCSRCGCTLWTIPMKHHGTHWILRTAIIKDGLEKLPYKSEFFASRMKAVAAPDGVRRFDTMPGQ</sequence>
<evidence type="ECO:0000256" key="1">
    <source>
        <dbReference type="ARBA" id="ARBA00005495"/>
    </source>
</evidence>
<dbReference type="PROSITE" id="PS51891">
    <property type="entry name" value="CENP_V_GFA"/>
    <property type="match status" value="1"/>
</dbReference>
<dbReference type="GO" id="GO:0046872">
    <property type="term" value="F:metal ion binding"/>
    <property type="evidence" value="ECO:0007669"/>
    <property type="project" value="UniProtKB-KW"/>
</dbReference>
<accession>A0AAN7HHE6</accession>
<comment type="caution">
    <text evidence="6">The sequence shown here is derived from an EMBL/GenBank/DDBJ whole genome shotgun (WGS) entry which is preliminary data.</text>
</comment>
<keyword evidence="2" id="KW-0479">Metal-binding</keyword>
<dbReference type="InterPro" id="IPR011057">
    <property type="entry name" value="Mss4-like_sf"/>
</dbReference>
<dbReference type="PANTHER" id="PTHR33337:SF31">
    <property type="entry name" value="DUF636 DOMAIN PROTEIN (AFU_ORTHOLOGUE AFUA_2G12650)"/>
    <property type="match status" value="1"/>
</dbReference>
<organism evidence="6 7">
    <name type="scientific">Corynascus novoguineensis</name>
    <dbReference type="NCBI Taxonomy" id="1126955"/>
    <lineage>
        <taxon>Eukaryota</taxon>
        <taxon>Fungi</taxon>
        <taxon>Dikarya</taxon>
        <taxon>Ascomycota</taxon>
        <taxon>Pezizomycotina</taxon>
        <taxon>Sordariomycetes</taxon>
        <taxon>Sordariomycetidae</taxon>
        <taxon>Sordariales</taxon>
        <taxon>Chaetomiaceae</taxon>
        <taxon>Corynascus</taxon>
    </lineage>
</organism>
<evidence type="ECO:0000256" key="4">
    <source>
        <dbReference type="ARBA" id="ARBA00023239"/>
    </source>
</evidence>
<dbReference type="GO" id="GO:0016846">
    <property type="term" value="F:carbon-sulfur lyase activity"/>
    <property type="evidence" value="ECO:0007669"/>
    <property type="project" value="InterPro"/>
</dbReference>
<comment type="similarity">
    <text evidence="1">Belongs to the Gfa family.</text>
</comment>
<dbReference type="EMBL" id="MU857697">
    <property type="protein sequence ID" value="KAK4245582.1"/>
    <property type="molecule type" value="Genomic_DNA"/>
</dbReference>
<keyword evidence="3" id="KW-0862">Zinc</keyword>
<protein>
    <submittedName>
        <fullName evidence="6">Mss4-like protein</fullName>
    </submittedName>
</protein>
<evidence type="ECO:0000256" key="3">
    <source>
        <dbReference type="ARBA" id="ARBA00022833"/>
    </source>
</evidence>
<gene>
    <name evidence="6" type="ORF">C7999DRAFT_42922</name>
</gene>
<keyword evidence="4" id="KW-0456">Lyase</keyword>
<dbReference type="AlphaFoldDB" id="A0AAN7HHE6"/>
<proteinExistence type="inferred from homology"/>
<dbReference type="SUPFAM" id="SSF51316">
    <property type="entry name" value="Mss4-like"/>
    <property type="match status" value="1"/>
</dbReference>
<name>A0AAN7HHE6_9PEZI</name>
<feature type="domain" description="CENP-V/GFA" evidence="5">
    <location>
        <begin position="4"/>
        <end position="109"/>
    </location>
</feature>
<dbReference type="Proteomes" id="UP001303647">
    <property type="component" value="Unassembled WGS sequence"/>
</dbReference>